<organism evidence="4 5">
    <name type="scientific">Pseudobutyrivibrio ruminis</name>
    <dbReference type="NCBI Taxonomy" id="46206"/>
    <lineage>
        <taxon>Bacteria</taxon>
        <taxon>Bacillati</taxon>
        <taxon>Bacillota</taxon>
        <taxon>Clostridia</taxon>
        <taxon>Lachnospirales</taxon>
        <taxon>Lachnospiraceae</taxon>
        <taxon>Pseudobutyrivibrio</taxon>
    </lineage>
</organism>
<accession>A0A2G3E837</accession>
<feature type="transmembrane region" description="Helical" evidence="2">
    <location>
        <begin position="170"/>
        <end position="191"/>
    </location>
</feature>
<feature type="transmembrane region" description="Helical" evidence="2">
    <location>
        <begin position="103"/>
        <end position="122"/>
    </location>
</feature>
<name>A0A2G3E837_9FIRM</name>
<dbReference type="Pfam" id="PF01381">
    <property type="entry name" value="HTH_3"/>
    <property type="match status" value="1"/>
</dbReference>
<dbReference type="EMBL" id="PDYH01000044">
    <property type="protein sequence ID" value="PHU39458.1"/>
    <property type="molecule type" value="Genomic_DNA"/>
</dbReference>
<dbReference type="RefSeq" id="WP_099413687.1">
    <property type="nucleotide sequence ID" value="NZ_PDYH01000044.1"/>
</dbReference>
<dbReference type="GO" id="GO:0003677">
    <property type="term" value="F:DNA binding"/>
    <property type="evidence" value="ECO:0007669"/>
    <property type="project" value="UniProtKB-KW"/>
</dbReference>
<keyword evidence="5" id="KW-1185">Reference proteome</keyword>
<gene>
    <name evidence="4" type="ORF">CSX00_10605</name>
</gene>
<dbReference type="SMART" id="SM00530">
    <property type="entry name" value="HTH_XRE"/>
    <property type="match status" value="1"/>
</dbReference>
<comment type="caution">
    <text evidence="4">The sequence shown here is derived from an EMBL/GenBank/DDBJ whole genome shotgun (WGS) entry which is preliminary data.</text>
</comment>
<evidence type="ECO:0000313" key="5">
    <source>
        <dbReference type="Proteomes" id="UP000224317"/>
    </source>
</evidence>
<dbReference type="PANTHER" id="PTHR46558">
    <property type="entry name" value="TRACRIPTIONAL REGULATORY PROTEIN-RELATED-RELATED"/>
    <property type="match status" value="1"/>
</dbReference>
<keyword evidence="2" id="KW-0812">Transmembrane</keyword>
<dbReference type="InterPro" id="IPR010982">
    <property type="entry name" value="Lambda_DNA-bd_dom_sf"/>
</dbReference>
<keyword evidence="1" id="KW-0238">DNA-binding</keyword>
<protein>
    <recommendedName>
        <fullName evidence="3">HTH cro/C1-type domain-containing protein</fullName>
    </recommendedName>
</protein>
<feature type="transmembrane region" description="Helical" evidence="2">
    <location>
        <begin position="134"/>
        <end position="158"/>
    </location>
</feature>
<dbReference type="PANTHER" id="PTHR46558:SF11">
    <property type="entry name" value="HTH-TYPE TRANSCRIPTIONAL REGULATOR XRE"/>
    <property type="match status" value="1"/>
</dbReference>
<dbReference type="CDD" id="cd00093">
    <property type="entry name" value="HTH_XRE"/>
    <property type="match status" value="1"/>
</dbReference>
<dbReference type="AlphaFoldDB" id="A0A2G3E837"/>
<evidence type="ECO:0000256" key="2">
    <source>
        <dbReference type="SAM" id="Phobius"/>
    </source>
</evidence>
<dbReference type="PROSITE" id="PS50943">
    <property type="entry name" value="HTH_CROC1"/>
    <property type="match status" value="1"/>
</dbReference>
<keyword evidence="2" id="KW-1133">Transmembrane helix</keyword>
<feature type="domain" description="HTH cro/C1-type" evidence="3">
    <location>
        <begin position="10"/>
        <end position="64"/>
    </location>
</feature>
<dbReference type="Proteomes" id="UP000224317">
    <property type="component" value="Unassembled WGS sequence"/>
</dbReference>
<reference evidence="4" key="1">
    <citation type="submission" date="2017-10" db="EMBL/GenBank/DDBJ databases">
        <title>Resolving the taxonomy of Roseburia spp., Eubacterium rectale and Agathobacter spp. through phylogenomic analysis.</title>
        <authorList>
            <person name="Sheridan P.O."/>
            <person name="Walker A.W."/>
            <person name="Duncan S.H."/>
            <person name="Scott K.P."/>
            <person name="Toole P.W.O."/>
            <person name="Luis P."/>
            <person name="Flint H.J."/>
        </authorList>
    </citation>
    <scope>NUCLEOTIDE SEQUENCE [LARGE SCALE GENOMIC DNA]</scope>
    <source>
        <strain evidence="4">JK10</strain>
    </source>
</reference>
<sequence>MDQKKIGQFIKELRKEKGITQEKLAETFNVSVRTISRWETGSNMPDISLLVNISDYFNVDVRELIDGERKSETMNDEAREIATKMTDYAVTEKIEALKGTIQICFWGFSLCILSIIYIHTITGLTSEYSLDPRTLILVFSVLLIMIVAIVLNAATSILELNSCLSIPLKTFIIVGILAAIYSIIQAAIIFYDVATNNILPIFK</sequence>
<evidence type="ECO:0000313" key="4">
    <source>
        <dbReference type="EMBL" id="PHU39458.1"/>
    </source>
</evidence>
<keyword evidence="2" id="KW-0472">Membrane</keyword>
<dbReference type="InterPro" id="IPR001387">
    <property type="entry name" value="Cro/C1-type_HTH"/>
</dbReference>
<dbReference type="SUPFAM" id="SSF47413">
    <property type="entry name" value="lambda repressor-like DNA-binding domains"/>
    <property type="match status" value="1"/>
</dbReference>
<evidence type="ECO:0000256" key="1">
    <source>
        <dbReference type="ARBA" id="ARBA00023125"/>
    </source>
</evidence>
<dbReference type="Gene3D" id="1.10.260.40">
    <property type="entry name" value="lambda repressor-like DNA-binding domains"/>
    <property type="match status" value="1"/>
</dbReference>
<evidence type="ECO:0000259" key="3">
    <source>
        <dbReference type="PROSITE" id="PS50943"/>
    </source>
</evidence>
<proteinExistence type="predicted"/>